<dbReference type="RefSeq" id="WP_344110834.1">
    <property type="nucleotide sequence ID" value="NZ_BAAANE010000004.1"/>
</dbReference>
<evidence type="ECO:0000313" key="2">
    <source>
        <dbReference type="Proteomes" id="UP001501319"/>
    </source>
</evidence>
<keyword evidence="2" id="KW-1185">Reference proteome</keyword>
<gene>
    <name evidence="1" type="ORF">GCM10009744_21010</name>
</gene>
<reference evidence="1 2" key="1">
    <citation type="journal article" date="2019" name="Int. J. Syst. Evol. Microbiol.">
        <title>The Global Catalogue of Microorganisms (GCM) 10K type strain sequencing project: providing services to taxonomists for standard genome sequencing and annotation.</title>
        <authorList>
            <consortium name="The Broad Institute Genomics Platform"/>
            <consortium name="The Broad Institute Genome Sequencing Center for Infectious Disease"/>
            <person name="Wu L."/>
            <person name="Ma J."/>
        </authorList>
    </citation>
    <scope>NUCLEOTIDE SEQUENCE [LARGE SCALE GENOMIC DNA]</scope>
    <source>
        <strain evidence="1 2">JCM 14306</strain>
    </source>
</reference>
<dbReference type="EMBL" id="BAAANE010000004">
    <property type="protein sequence ID" value="GAA1632445.1"/>
    <property type="molecule type" value="Genomic_DNA"/>
</dbReference>
<protein>
    <recommendedName>
        <fullName evidence="3">Alpha/beta hydrolase</fullName>
    </recommendedName>
</protein>
<accession>A0ABN2F647</accession>
<evidence type="ECO:0000313" key="1">
    <source>
        <dbReference type="EMBL" id="GAA1632445.1"/>
    </source>
</evidence>
<dbReference type="Proteomes" id="UP001501319">
    <property type="component" value="Unassembled WGS sequence"/>
</dbReference>
<comment type="caution">
    <text evidence="1">The sequence shown here is derived from an EMBL/GenBank/DDBJ whole genome shotgun (WGS) entry which is preliminary data.</text>
</comment>
<name>A0ABN2F647_9ACTN</name>
<proteinExistence type="predicted"/>
<sequence>MTTGTLLLHGSSGRPDVDRVRILEAEGYDVVAPRGGSDEADRAFGARTWPNVLRVLTG</sequence>
<organism evidence="1 2">
    <name type="scientific">Kribbella alba</name>
    <dbReference type="NCBI Taxonomy" id="190197"/>
    <lineage>
        <taxon>Bacteria</taxon>
        <taxon>Bacillati</taxon>
        <taxon>Actinomycetota</taxon>
        <taxon>Actinomycetes</taxon>
        <taxon>Propionibacteriales</taxon>
        <taxon>Kribbellaceae</taxon>
        <taxon>Kribbella</taxon>
    </lineage>
</organism>
<evidence type="ECO:0008006" key="3">
    <source>
        <dbReference type="Google" id="ProtNLM"/>
    </source>
</evidence>